<sequence>MSKWRNGIIFALIIIIALITIWFNWPESSQTVTKQEADCKGEVRAEQGYCAPNFTLPTLDGKQQVELYKHQGKPTVVNFWASWCEPCRQEMPDFQEAYLKYKDQVNFLMINEAALEFDDEAAYQYLQEEKFTFPALIDRPDDKNKTVGASQYGVIGVPFTYVIDVDGKVAYKKVGYTSNKELEQWIEQVINK</sequence>
<dbReference type="PANTHER" id="PTHR42852">
    <property type="entry name" value="THIOL:DISULFIDE INTERCHANGE PROTEIN DSBE"/>
    <property type="match status" value="1"/>
</dbReference>
<keyword evidence="2" id="KW-0472">Membrane</keyword>
<dbReference type="InterPro" id="IPR000866">
    <property type="entry name" value="AhpC/TSA"/>
</dbReference>
<dbReference type="PROSITE" id="PS00194">
    <property type="entry name" value="THIOREDOXIN_1"/>
    <property type="match status" value="1"/>
</dbReference>
<keyword evidence="1" id="KW-1015">Disulfide bond</keyword>
<dbReference type="CDD" id="cd02966">
    <property type="entry name" value="TlpA_like_family"/>
    <property type="match status" value="1"/>
</dbReference>
<keyword evidence="4" id="KW-0413">Isomerase</keyword>
<keyword evidence="5" id="KW-1185">Reference proteome</keyword>
<dbReference type="EMBL" id="SMAG01000003">
    <property type="protein sequence ID" value="TCS94654.1"/>
    <property type="molecule type" value="Genomic_DNA"/>
</dbReference>
<feature type="domain" description="Thioredoxin" evidence="3">
    <location>
        <begin position="45"/>
        <end position="191"/>
    </location>
</feature>
<dbReference type="InterPro" id="IPR013766">
    <property type="entry name" value="Thioredoxin_domain"/>
</dbReference>
<evidence type="ECO:0000313" key="4">
    <source>
        <dbReference type="EMBL" id="TCS94654.1"/>
    </source>
</evidence>
<keyword evidence="2" id="KW-1133">Transmembrane helix</keyword>
<feature type="transmembrane region" description="Helical" evidence="2">
    <location>
        <begin position="7"/>
        <end position="25"/>
    </location>
</feature>
<dbReference type="PANTHER" id="PTHR42852:SF17">
    <property type="entry name" value="THIOREDOXIN-LIKE PROTEIN HI_1115"/>
    <property type="match status" value="1"/>
</dbReference>
<reference evidence="4 5" key="1">
    <citation type="submission" date="2019-03" db="EMBL/GenBank/DDBJ databases">
        <title>Genomic Encyclopedia of Type Strains, Phase IV (KMG-IV): sequencing the most valuable type-strain genomes for metagenomic binning, comparative biology and taxonomic classification.</title>
        <authorList>
            <person name="Goeker M."/>
        </authorList>
    </citation>
    <scope>NUCLEOTIDE SEQUENCE [LARGE SCALE GENOMIC DNA]</scope>
    <source>
        <strain evidence="4 5">DSM 45707</strain>
    </source>
</reference>
<evidence type="ECO:0000256" key="2">
    <source>
        <dbReference type="SAM" id="Phobius"/>
    </source>
</evidence>
<dbReference type="InterPro" id="IPR017937">
    <property type="entry name" value="Thioredoxin_CS"/>
</dbReference>
<evidence type="ECO:0000259" key="3">
    <source>
        <dbReference type="PROSITE" id="PS51352"/>
    </source>
</evidence>
<accession>A0A4R3L8V8</accession>
<gene>
    <name evidence="4" type="ORF">EDD58_10366</name>
</gene>
<dbReference type="Proteomes" id="UP000294937">
    <property type="component" value="Unassembled WGS sequence"/>
</dbReference>
<dbReference type="RefSeq" id="WP_131924046.1">
    <property type="nucleotide sequence ID" value="NZ_SMAG01000003.1"/>
</dbReference>
<dbReference type="GO" id="GO:0016209">
    <property type="term" value="F:antioxidant activity"/>
    <property type="evidence" value="ECO:0007669"/>
    <property type="project" value="InterPro"/>
</dbReference>
<evidence type="ECO:0000313" key="5">
    <source>
        <dbReference type="Proteomes" id="UP000294937"/>
    </source>
</evidence>
<dbReference type="SUPFAM" id="SSF52833">
    <property type="entry name" value="Thioredoxin-like"/>
    <property type="match status" value="1"/>
</dbReference>
<name>A0A4R3L8V8_9BACL</name>
<evidence type="ECO:0000256" key="1">
    <source>
        <dbReference type="ARBA" id="ARBA00023157"/>
    </source>
</evidence>
<dbReference type="GO" id="GO:0016853">
    <property type="term" value="F:isomerase activity"/>
    <property type="evidence" value="ECO:0007669"/>
    <property type="project" value="UniProtKB-KW"/>
</dbReference>
<protein>
    <submittedName>
        <fullName evidence="4">Thiol-disulfide isomerase/thioredoxin</fullName>
    </submittedName>
</protein>
<dbReference type="PROSITE" id="PS51352">
    <property type="entry name" value="THIOREDOXIN_2"/>
    <property type="match status" value="1"/>
</dbReference>
<keyword evidence="2" id="KW-0812">Transmembrane</keyword>
<dbReference type="Gene3D" id="3.40.30.10">
    <property type="entry name" value="Glutaredoxin"/>
    <property type="match status" value="1"/>
</dbReference>
<dbReference type="AlphaFoldDB" id="A0A4R3L8V8"/>
<dbReference type="OrthoDB" id="25753at2"/>
<comment type="caution">
    <text evidence="4">The sequence shown here is derived from an EMBL/GenBank/DDBJ whole genome shotgun (WGS) entry which is preliminary data.</text>
</comment>
<dbReference type="InterPro" id="IPR036249">
    <property type="entry name" value="Thioredoxin-like_sf"/>
</dbReference>
<dbReference type="InterPro" id="IPR050553">
    <property type="entry name" value="Thioredoxin_ResA/DsbE_sf"/>
</dbReference>
<dbReference type="GO" id="GO:0016491">
    <property type="term" value="F:oxidoreductase activity"/>
    <property type="evidence" value="ECO:0007669"/>
    <property type="project" value="InterPro"/>
</dbReference>
<organism evidence="4 5">
    <name type="scientific">Hazenella coriacea</name>
    <dbReference type="NCBI Taxonomy" id="1179467"/>
    <lineage>
        <taxon>Bacteria</taxon>
        <taxon>Bacillati</taxon>
        <taxon>Bacillota</taxon>
        <taxon>Bacilli</taxon>
        <taxon>Bacillales</taxon>
        <taxon>Thermoactinomycetaceae</taxon>
        <taxon>Hazenella</taxon>
    </lineage>
</organism>
<proteinExistence type="predicted"/>
<dbReference type="Pfam" id="PF00578">
    <property type="entry name" value="AhpC-TSA"/>
    <property type="match status" value="1"/>
</dbReference>